<sequence length="104" mass="11047">MPTWTDPGAVEFDAVVTAAGTRTGAFVELPFDADLLFGTRGRVPVVAQLDDVTYRASLVPYGGPHLLAVLRAVRRRTGKDVGDVVHVRLHLDADVGASVVPPLT</sequence>
<gene>
    <name evidence="1" type="ORF">IF651_01020</name>
</gene>
<proteinExistence type="predicted"/>
<dbReference type="RefSeq" id="WP_191827220.1">
    <property type="nucleotide sequence ID" value="NZ_JACYHB010000001.1"/>
</dbReference>
<comment type="caution">
    <text evidence="1">The sequence shown here is derived from an EMBL/GenBank/DDBJ whole genome shotgun (WGS) entry which is preliminary data.</text>
</comment>
<dbReference type="EMBL" id="JACYHB010000001">
    <property type="protein sequence ID" value="MBD8077641.1"/>
    <property type="molecule type" value="Genomic_DNA"/>
</dbReference>
<reference evidence="1" key="2">
    <citation type="submission" date="2020-09" db="EMBL/GenBank/DDBJ databases">
        <authorList>
            <person name="Yu Y."/>
        </authorList>
    </citation>
    <scope>NUCLEOTIDE SEQUENCE</scope>
    <source>
        <strain evidence="1">KCTC 49039</strain>
    </source>
</reference>
<accession>A0A927G5V7</accession>
<keyword evidence="2" id="KW-1185">Reference proteome</keyword>
<reference evidence="1" key="1">
    <citation type="journal article" date="2018" name="Curr. Microbiol.">
        <title>Cellulosimicrobium arenosum sp. nov., Isolated from Marine Sediment Sand.</title>
        <authorList>
            <person name="Oh M."/>
            <person name="Kim J.H."/>
            <person name="Yoon J.H."/>
            <person name="Schumann P."/>
            <person name="Kim W."/>
        </authorList>
    </citation>
    <scope>NUCLEOTIDE SEQUENCE</scope>
    <source>
        <strain evidence="1">KCTC 49039</strain>
    </source>
</reference>
<dbReference type="Proteomes" id="UP000610846">
    <property type="component" value="Unassembled WGS sequence"/>
</dbReference>
<name>A0A927G5V7_9MICO</name>
<dbReference type="InterPro" id="IPR015018">
    <property type="entry name" value="DUF1905"/>
</dbReference>
<dbReference type="Gene3D" id="2.40.30.100">
    <property type="entry name" value="AF2212/PG0164-like"/>
    <property type="match status" value="1"/>
</dbReference>
<dbReference type="Pfam" id="PF08922">
    <property type="entry name" value="DUF1905"/>
    <property type="match status" value="1"/>
</dbReference>
<evidence type="ECO:0000313" key="1">
    <source>
        <dbReference type="EMBL" id="MBD8077641.1"/>
    </source>
</evidence>
<dbReference type="InterPro" id="IPR037079">
    <property type="entry name" value="AF2212/PG0164-like_sf"/>
</dbReference>
<dbReference type="SUPFAM" id="SSF141694">
    <property type="entry name" value="AF2212/PG0164-like"/>
    <property type="match status" value="1"/>
</dbReference>
<evidence type="ECO:0000313" key="2">
    <source>
        <dbReference type="Proteomes" id="UP000610846"/>
    </source>
</evidence>
<dbReference type="AlphaFoldDB" id="A0A927G5V7"/>
<organism evidence="1 2">
    <name type="scientific">Cellulosimicrobium arenosum</name>
    <dbReference type="NCBI Taxonomy" id="2708133"/>
    <lineage>
        <taxon>Bacteria</taxon>
        <taxon>Bacillati</taxon>
        <taxon>Actinomycetota</taxon>
        <taxon>Actinomycetes</taxon>
        <taxon>Micrococcales</taxon>
        <taxon>Promicromonosporaceae</taxon>
        <taxon>Cellulosimicrobium</taxon>
    </lineage>
</organism>
<protein>
    <submittedName>
        <fullName evidence="1">DUF1905 domain-containing protein</fullName>
    </submittedName>
</protein>